<dbReference type="GO" id="GO:0000127">
    <property type="term" value="C:transcription factor TFIIIC complex"/>
    <property type="evidence" value="ECO:0007669"/>
    <property type="project" value="TreeGrafter"/>
</dbReference>
<feature type="compositionally biased region" description="Basic residues" evidence="4">
    <location>
        <begin position="84"/>
        <end position="98"/>
    </location>
</feature>
<dbReference type="Gene3D" id="2.130.10.10">
    <property type="entry name" value="YVTN repeat-like/Quinoprotein amine dehydrogenase"/>
    <property type="match status" value="1"/>
</dbReference>
<feature type="region of interest" description="Disordered" evidence="4">
    <location>
        <begin position="1"/>
        <end position="98"/>
    </location>
</feature>
<keyword evidence="2" id="KW-0804">Transcription</keyword>
<dbReference type="PANTHER" id="PTHR15052">
    <property type="entry name" value="RNA POLYMERASE III TRANSCRIPTION INITIATION FACTOR COMPLEX SUBUNIT"/>
    <property type="match status" value="1"/>
</dbReference>
<dbReference type="RefSeq" id="XP_040653812.1">
    <property type="nucleotide sequence ID" value="XM_040803708.1"/>
</dbReference>
<proteinExistence type="predicted"/>
<dbReference type="GO" id="GO:0006383">
    <property type="term" value="P:transcription by RNA polymerase III"/>
    <property type="evidence" value="ECO:0007669"/>
    <property type="project" value="TreeGrafter"/>
</dbReference>
<organism evidence="5 6">
    <name type="scientific">Drechmeria coniospora</name>
    <name type="common">Nematophagous fungus</name>
    <name type="synonym">Meria coniospora</name>
    <dbReference type="NCBI Taxonomy" id="98403"/>
    <lineage>
        <taxon>Eukaryota</taxon>
        <taxon>Fungi</taxon>
        <taxon>Dikarya</taxon>
        <taxon>Ascomycota</taxon>
        <taxon>Pezizomycotina</taxon>
        <taxon>Sordariomycetes</taxon>
        <taxon>Hypocreomycetidae</taxon>
        <taxon>Hypocreales</taxon>
        <taxon>Ophiocordycipitaceae</taxon>
        <taxon>Drechmeria</taxon>
    </lineage>
</organism>
<dbReference type="InterPro" id="IPR036322">
    <property type="entry name" value="WD40_repeat_dom_sf"/>
</dbReference>
<dbReference type="GeneID" id="63719061"/>
<reference evidence="5 6" key="1">
    <citation type="journal article" date="2016" name="Sci. Rep.">
        <title>Insights into Adaptations to a Near-Obligate Nematode Endoparasitic Lifestyle from the Finished Genome of Drechmeria coniospora.</title>
        <authorList>
            <person name="Zhang L."/>
            <person name="Zhou Z."/>
            <person name="Guo Q."/>
            <person name="Fokkens L."/>
            <person name="Miskei M."/>
            <person name="Pocsi I."/>
            <person name="Zhang W."/>
            <person name="Chen M."/>
            <person name="Wang L."/>
            <person name="Sun Y."/>
            <person name="Donzelli B.G."/>
            <person name="Gibson D.M."/>
            <person name="Nelson D.R."/>
            <person name="Luo J.G."/>
            <person name="Rep M."/>
            <person name="Liu H."/>
            <person name="Yang S."/>
            <person name="Wang J."/>
            <person name="Krasnoff S.B."/>
            <person name="Xu Y."/>
            <person name="Molnar I."/>
            <person name="Lin M."/>
        </authorList>
    </citation>
    <scope>NUCLEOTIDE SEQUENCE [LARGE SCALE GENOMIC DNA]</scope>
    <source>
        <strain evidence="5 6">ARSEF 6962</strain>
    </source>
</reference>
<comment type="subcellular location">
    <subcellularLocation>
        <location evidence="1">Nucleus</location>
    </subcellularLocation>
</comment>
<dbReference type="SUPFAM" id="SSF50978">
    <property type="entry name" value="WD40 repeat-like"/>
    <property type="match status" value="1"/>
</dbReference>
<keyword evidence="3" id="KW-0539">Nucleus</keyword>
<evidence type="ECO:0000256" key="3">
    <source>
        <dbReference type="ARBA" id="ARBA00023242"/>
    </source>
</evidence>
<dbReference type="EMBL" id="LAYC01000003">
    <property type="protein sequence ID" value="KYK54460.1"/>
    <property type="molecule type" value="Genomic_DNA"/>
</dbReference>
<dbReference type="InterPro" id="IPR015943">
    <property type="entry name" value="WD40/YVTN_repeat-like_dom_sf"/>
</dbReference>
<dbReference type="Proteomes" id="UP000076580">
    <property type="component" value="Chromosome 03"/>
</dbReference>
<feature type="compositionally biased region" description="Basic and acidic residues" evidence="4">
    <location>
        <begin position="13"/>
        <end position="43"/>
    </location>
</feature>
<evidence type="ECO:0000256" key="4">
    <source>
        <dbReference type="SAM" id="MobiDB-lite"/>
    </source>
</evidence>
<accession>A0A151GBH3</accession>
<sequence>MRTRTSNRTKTFTVERYEFDSSSDDKDVEPPRKRKNAEERDANFDDALDANEALDEDEESDNEKEDAVLAESDAAGPSADTPHKWPRSHISRHRRKPLKARLPAGSALAYRDIDPVPPDSHAVKSYVGPYSRTIRGLAMVEMWYGPTLSKIRLAQRLLDRWIGWTVLPPKVVAHDEHLGLRAVWTPGFFEGEARFALSWMERVRSSLARGHGPPQLRQLSSDEAAPYQLSSGSLPVLVGPYPNQSEICLAPTEACSIAHSGLPFAKDEDATKMAGGWVLDAAGIVIGMDWAPRSRELAVQVLALAVIPHADQRNYNFEVEHQKPDFERHGVVQIWAFRGDKSQHNVARPSTLPPRLQRTLCFDYGRARRVRWSPGCELLAVLCGDGRICIVQVDCDDEGERGYEMVQNPVASLLLSNEQAVKATAMAWVSLNRLVAGYSDGSIALWSVHPPCLLSRHPTHHSAVVDIATGYPAMPYLVASTPVGGSAKLFDLRAPSIETTEVQTNAVNWQPNLLSWSDHTQGFYSTYPSANALNTMVGFMNHRHFPLVRRVFTSDCFLACLSVGKTHPFLLVGTTDGSLWSLNPQGELFKARRPPQDRLRIFQHRHRSADMFPQHSPASARGASQIIHGFAMEKNLHGPAEAKPAPKKFKKAKKADEADEGGADDEPAALADPTRGIVHELGTRITVVEWNPNVEYGCWAAAAMASGLVRVMDLGLENVGDGDG</sequence>
<keyword evidence="6" id="KW-1185">Reference proteome</keyword>
<dbReference type="PANTHER" id="PTHR15052:SF2">
    <property type="entry name" value="GENERAL TRANSCRIPTION FACTOR 3C POLYPEPTIDE 2"/>
    <property type="match status" value="1"/>
</dbReference>
<feature type="compositionally biased region" description="Acidic residues" evidence="4">
    <location>
        <begin position="657"/>
        <end position="667"/>
    </location>
</feature>
<feature type="compositionally biased region" description="Acidic residues" evidence="4">
    <location>
        <begin position="44"/>
        <end position="64"/>
    </location>
</feature>
<dbReference type="GO" id="GO:0005634">
    <property type="term" value="C:nucleus"/>
    <property type="evidence" value="ECO:0007669"/>
    <property type="project" value="UniProtKB-SubCell"/>
</dbReference>
<dbReference type="InterPro" id="IPR052416">
    <property type="entry name" value="GTF3C_component"/>
</dbReference>
<gene>
    <name evidence="5" type="ORF">DCS_06418</name>
</gene>
<evidence type="ECO:0000256" key="2">
    <source>
        <dbReference type="ARBA" id="ARBA00023163"/>
    </source>
</evidence>
<dbReference type="STRING" id="98403.A0A151GBH3"/>
<protein>
    <submittedName>
        <fullName evidence="5">Transcription factor TFIIIC complex subunit Tfc6</fullName>
    </submittedName>
</protein>
<dbReference type="InParanoid" id="A0A151GBH3"/>
<comment type="caution">
    <text evidence="5">The sequence shown here is derived from an EMBL/GenBank/DDBJ whole genome shotgun (WGS) entry which is preliminary data.</text>
</comment>
<dbReference type="AlphaFoldDB" id="A0A151GBH3"/>
<feature type="region of interest" description="Disordered" evidence="4">
    <location>
        <begin position="638"/>
        <end position="674"/>
    </location>
</feature>
<evidence type="ECO:0000313" key="6">
    <source>
        <dbReference type="Proteomes" id="UP000076580"/>
    </source>
</evidence>
<evidence type="ECO:0000256" key="1">
    <source>
        <dbReference type="ARBA" id="ARBA00004123"/>
    </source>
</evidence>
<name>A0A151GBH3_DRECN</name>
<evidence type="ECO:0000313" key="5">
    <source>
        <dbReference type="EMBL" id="KYK54460.1"/>
    </source>
</evidence>